<dbReference type="EMBL" id="HBGF01000637">
    <property type="protein sequence ID" value="CAD9088522.1"/>
    <property type="molecule type" value="Transcribed_RNA"/>
</dbReference>
<feature type="region of interest" description="Disordered" evidence="1">
    <location>
        <begin position="172"/>
        <end position="200"/>
    </location>
</feature>
<proteinExistence type="predicted"/>
<accession>A0A6U4P1K4</accession>
<protein>
    <submittedName>
        <fullName evidence="2">Uncharacterized protein</fullName>
    </submittedName>
</protein>
<sequence length="275" mass="29595">MWSALTGRGRTGDQNFHDCHDETTVQQSSARSILSWVTGSPTKSRQQQQASHYSHEPTNYSSRAAPNTYGGAQPSYAQQHASHQGSLASYSRTPSHGSVAGRDAHDPIPRTSTLSPIRGGTPSFRSGEMSAVEDAATREFIDRHLSRVKGYYEGRIRELESALVAAQRDNEHMRAGSGAAGHGSHHQYQQQHASLATSPHAARQGLSLTDMGAHAGGAPGHFSFVASVRSEIAGQSAQNGHHSLLDQPPRSPRGSPLHLSGQHPADRGTSPFRYR</sequence>
<feature type="region of interest" description="Disordered" evidence="1">
    <location>
        <begin position="1"/>
        <end position="129"/>
    </location>
</feature>
<dbReference type="EMBL" id="HBGF01000626">
    <property type="protein sequence ID" value="CAD9088505.1"/>
    <property type="molecule type" value="Transcribed_RNA"/>
</dbReference>
<feature type="compositionally biased region" description="Polar residues" evidence="1">
    <location>
        <begin position="24"/>
        <end position="65"/>
    </location>
</feature>
<name>A0A6U4P1K4_NEODS</name>
<evidence type="ECO:0000313" key="3">
    <source>
        <dbReference type="EMBL" id="CAD9088522.1"/>
    </source>
</evidence>
<reference evidence="2" key="1">
    <citation type="submission" date="2021-01" db="EMBL/GenBank/DDBJ databases">
        <authorList>
            <person name="Corre E."/>
            <person name="Pelletier E."/>
            <person name="Niang G."/>
            <person name="Scheremetjew M."/>
            <person name="Finn R."/>
            <person name="Kale V."/>
            <person name="Holt S."/>
            <person name="Cochrane G."/>
            <person name="Meng A."/>
            <person name="Brown T."/>
            <person name="Cohen L."/>
        </authorList>
    </citation>
    <scope>NUCLEOTIDE SEQUENCE</scope>
    <source>
        <strain evidence="2">CCAP 1951/1</strain>
    </source>
</reference>
<organism evidence="2">
    <name type="scientific">Neobodo designis</name>
    <name type="common">Flagellated protozoan</name>
    <name type="synonym">Bodo designis</name>
    <dbReference type="NCBI Taxonomy" id="312471"/>
    <lineage>
        <taxon>Eukaryota</taxon>
        <taxon>Discoba</taxon>
        <taxon>Euglenozoa</taxon>
        <taxon>Kinetoplastea</taxon>
        <taxon>Metakinetoplastina</taxon>
        <taxon>Neobodonida</taxon>
        <taxon>Neobodo</taxon>
    </lineage>
</organism>
<evidence type="ECO:0000313" key="2">
    <source>
        <dbReference type="EMBL" id="CAD9088505.1"/>
    </source>
</evidence>
<evidence type="ECO:0000256" key="1">
    <source>
        <dbReference type="SAM" id="MobiDB-lite"/>
    </source>
</evidence>
<feature type="compositionally biased region" description="Polar residues" evidence="1">
    <location>
        <begin position="75"/>
        <end position="96"/>
    </location>
</feature>
<dbReference type="AlphaFoldDB" id="A0A6U4P1K4"/>
<gene>
    <name evidence="2" type="ORF">NDES1114_LOCUS473</name>
    <name evidence="3" type="ORF">NDES1114_LOCUS482</name>
</gene>
<feature type="region of interest" description="Disordered" evidence="1">
    <location>
        <begin position="233"/>
        <end position="275"/>
    </location>
</feature>